<dbReference type="InterPro" id="IPR008984">
    <property type="entry name" value="SMAD_FHA_dom_sf"/>
</dbReference>
<dbReference type="Pfam" id="PF00498">
    <property type="entry name" value="FHA"/>
    <property type="match status" value="1"/>
</dbReference>
<dbReference type="SUPFAM" id="SSF49879">
    <property type="entry name" value="SMAD/FHA domain"/>
    <property type="match status" value="1"/>
</dbReference>
<dbReference type="PROSITE" id="PS00108">
    <property type="entry name" value="PROTEIN_KINASE_ST"/>
    <property type="match status" value="1"/>
</dbReference>
<feature type="region of interest" description="Disordered" evidence="9">
    <location>
        <begin position="1199"/>
        <end position="1241"/>
    </location>
</feature>
<evidence type="ECO:0000256" key="6">
    <source>
        <dbReference type="ARBA" id="ARBA00023006"/>
    </source>
</evidence>
<comment type="subcellular location">
    <subcellularLocation>
        <location evidence="1">Preautophagosomal structure membrane</location>
        <topology evidence="1">Peripheral membrane protein</topology>
    </subcellularLocation>
</comment>
<dbReference type="Gene3D" id="1.10.510.10">
    <property type="entry name" value="Transferase(Phosphotransferase) domain 1"/>
    <property type="match status" value="1"/>
</dbReference>
<dbReference type="InterPro" id="IPR045269">
    <property type="entry name" value="Atg1-like"/>
</dbReference>
<dbReference type="SMART" id="SM00240">
    <property type="entry name" value="FHA"/>
    <property type="match status" value="1"/>
</dbReference>
<keyword evidence="3" id="KW-0813">Transport</keyword>
<feature type="region of interest" description="Disordered" evidence="9">
    <location>
        <begin position="751"/>
        <end position="802"/>
    </location>
</feature>
<dbReference type="InterPro" id="IPR008271">
    <property type="entry name" value="Ser/Thr_kinase_AS"/>
</dbReference>
<dbReference type="GO" id="GO:0005524">
    <property type="term" value="F:ATP binding"/>
    <property type="evidence" value="ECO:0007669"/>
    <property type="project" value="UniProtKB-UniRule"/>
</dbReference>
<feature type="compositionally biased region" description="Polar residues" evidence="9">
    <location>
        <begin position="766"/>
        <end position="775"/>
    </location>
</feature>
<keyword evidence="12" id="KW-0808">Transferase</keyword>
<keyword evidence="4 8" id="KW-0547">Nucleotide-binding</keyword>
<feature type="domain" description="FHA" evidence="10">
    <location>
        <begin position="140"/>
        <end position="193"/>
    </location>
</feature>
<dbReference type="PANTHER" id="PTHR24348:SF70">
    <property type="entry name" value="PROTEIN KINASE DOMAIN CONTAINING PROTEIN"/>
    <property type="match status" value="1"/>
</dbReference>
<evidence type="ECO:0000256" key="5">
    <source>
        <dbReference type="ARBA" id="ARBA00022840"/>
    </source>
</evidence>
<dbReference type="AlphaFoldDB" id="A0AAJ0CJA2"/>
<dbReference type="GO" id="GO:0006914">
    <property type="term" value="P:autophagy"/>
    <property type="evidence" value="ECO:0007669"/>
    <property type="project" value="UniProtKB-KW"/>
</dbReference>
<dbReference type="InterPro" id="IPR000719">
    <property type="entry name" value="Prot_kinase_dom"/>
</dbReference>
<dbReference type="SUPFAM" id="SSF56112">
    <property type="entry name" value="Protein kinase-like (PK-like)"/>
    <property type="match status" value="1"/>
</dbReference>
<evidence type="ECO:0000256" key="1">
    <source>
        <dbReference type="ARBA" id="ARBA00004623"/>
    </source>
</evidence>
<evidence type="ECO:0000256" key="4">
    <source>
        <dbReference type="ARBA" id="ARBA00022741"/>
    </source>
</evidence>
<dbReference type="PROSITE" id="PS50006">
    <property type="entry name" value="FHA_DOMAIN"/>
    <property type="match status" value="1"/>
</dbReference>
<evidence type="ECO:0000256" key="2">
    <source>
        <dbReference type="ARBA" id="ARBA00005575"/>
    </source>
</evidence>
<gene>
    <name evidence="12" type="primary">RAD53</name>
    <name evidence="12" type="ORF">QQS21_010530</name>
</gene>
<keyword evidence="6" id="KW-0072">Autophagy</keyword>
<keyword evidence="13" id="KW-1185">Reference proteome</keyword>
<dbReference type="Pfam" id="PF00069">
    <property type="entry name" value="Pkinase"/>
    <property type="match status" value="1"/>
</dbReference>
<feature type="region of interest" description="Disordered" evidence="9">
    <location>
        <begin position="289"/>
        <end position="317"/>
    </location>
</feature>
<feature type="compositionally biased region" description="Low complexity" evidence="9">
    <location>
        <begin position="1199"/>
        <end position="1219"/>
    </location>
</feature>
<dbReference type="InterPro" id="IPR000253">
    <property type="entry name" value="FHA_dom"/>
</dbReference>
<feature type="compositionally biased region" description="Basic and acidic residues" evidence="9">
    <location>
        <begin position="1231"/>
        <end position="1241"/>
    </location>
</feature>
<dbReference type="FunFam" id="3.30.200.20:FF:000470">
    <property type="entry name" value="Serine/threonine-protein kinase RAD53"/>
    <property type="match status" value="1"/>
</dbReference>
<evidence type="ECO:0000313" key="13">
    <source>
        <dbReference type="Proteomes" id="UP001251528"/>
    </source>
</evidence>
<dbReference type="SMART" id="SM00220">
    <property type="entry name" value="S_TKc"/>
    <property type="match status" value="1"/>
</dbReference>
<evidence type="ECO:0000256" key="3">
    <source>
        <dbReference type="ARBA" id="ARBA00022448"/>
    </source>
</evidence>
<dbReference type="GO" id="GO:0010506">
    <property type="term" value="P:regulation of autophagy"/>
    <property type="evidence" value="ECO:0007669"/>
    <property type="project" value="InterPro"/>
</dbReference>
<dbReference type="Proteomes" id="UP001251528">
    <property type="component" value="Unassembled WGS sequence"/>
</dbReference>
<dbReference type="GO" id="GO:0004674">
    <property type="term" value="F:protein serine/threonine kinase activity"/>
    <property type="evidence" value="ECO:0007669"/>
    <property type="project" value="InterPro"/>
</dbReference>
<comment type="caution">
    <text evidence="12">The sequence shown here is derived from an EMBL/GenBank/DDBJ whole genome shotgun (WGS) entry which is preliminary data.</text>
</comment>
<evidence type="ECO:0000256" key="9">
    <source>
        <dbReference type="SAM" id="MobiDB-lite"/>
    </source>
</evidence>
<dbReference type="PROSITE" id="PS50011">
    <property type="entry name" value="PROTEIN_KINASE_DOM"/>
    <property type="match status" value="1"/>
</dbReference>
<evidence type="ECO:0000256" key="8">
    <source>
        <dbReference type="PROSITE-ProRule" id="PRU10141"/>
    </source>
</evidence>
<dbReference type="PROSITE" id="PS00107">
    <property type="entry name" value="PROTEIN_KINASE_ATP"/>
    <property type="match status" value="1"/>
</dbReference>
<feature type="compositionally biased region" description="Polar residues" evidence="9">
    <location>
        <begin position="1220"/>
        <end position="1230"/>
    </location>
</feature>
<accession>A0AAJ0CJA2</accession>
<dbReference type="PANTHER" id="PTHR24348">
    <property type="entry name" value="SERINE/THREONINE-PROTEIN KINASE UNC-51-RELATED"/>
    <property type="match status" value="1"/>
</dbReference>
<evidence type="ECO:0000259" key="11">
    <source>
        <dbReference type="PROSITE" id="PS50011"/>
    </source>
</evidence>
<dbReference type="EMBL" id="JASWJB010000310">
    <property type="protein sequence ID" value="KAK2591771.1"/>
    <property type="molecule type" value="Genomic_DNA"/>
</dbReference>
<keyword evidence="5 8" id="KW-0067">ATP-binding</keyword>
<sequence>MDGDEPTQGMEALHAGKGLPLLVGFNCCIADLPPRIWPLATQNVLDPRRVGKQNSGFSDEDVSDIICVLYPHSDSARQEIQRLSKEHSPHIIGKHEADGVELDYDLEDHASRFESHPTSHGDHAIILRLSSQVKNPAAGFAFGRNGARCDVVFLNDPLRRVSNIHFRIYVNEYGNVMVEDQSTNGTFVDGKLLTCHPKNKTSSQSTNKWVLSSGNLIRIFLHSEIRDLTFRVRIPRRDDDYERAYLAKVGEYFVRHGLHPSGGGHTPKPDTNAGTVDIFKVPGGPLTKRVGFEASPSPHPSPSKRKESQSGLSSEWKGSGKYNRISMIGKGAFAVVYKVTSKYDGLPYAAKELEKRRFVKNGVLDQKVENEMKIMQRVQHPNIVRYIENFDWEDRLLIIIMEFIPCGDLGRTISDDGPFTVEMTQTMSKQLLGALGYLHANNITHRDVKPDNILIQSMEPLVVKLTDFGLSKMVDTAETFLRTFCGTLLYCAPEVYTEYAEYDDNGVRIRGKRMRRVPGQRYNHAVDIWSLGGVLFYSLSGSPPYPVKSGISYSELLHKIMTTSLDTMPLQNHGIDEAGTDFIQRMIQRRPEYRATIPELESHPWLGGLGSIIQASQSYDEITDDEEYTSQPQPTMYADDRVSDSMSDISDKENSSIAQDNHQQRLFGEVGVSAIGSSGAIPVDFLNLPADHSMGATEILDSHVDEAYNSADSETIQGRNHRAYHHNTTSILPNQSADQLQSLVENVASQSLGGSDPAIQGLPASQHLSYSMDPNSSKRKPPSNDTSEEFDENTPPGKPIIKRLKSQGNLEEVTEEVLREFKLLARVPQVMRLESGRQIDYPVNKVEWWEPDQNTWHLQYPEMTQLQHDAFRQAAKDGGEMFWPGKTALWDLAVKYFSPSPGPDYKDVRRTNSPARGLRRDDSKMVEDTAMEYPSTAPPIESSSMPDTCPPDTKIVVPVGDSMSTNRMVALVDTSASSCVKGISFPITDALVTFGRGSENTEVFEDWQDSRVPKFAFKIMLWKDGYDPSKNAAKGEGDQPWCKAASEEDSTYHFWLCSKATLGIKINGYNLPSSDSKNPSSPSQYWTKVYDGDLLMIWGGQDPRNKTELAFRCWWGGSSKSRSRNKQQLELATPQVAAKLNAACQKTEKRIKYTIERRRRAKEAKAEIDWRRTQVERERERSRVFEQKRQEAVAFLAARQASASRRGSPASAPATTNASVTQTAPYFSRQSPDKAAFRMGR</sequence>
<keyword evidence="12" id="KW-0418">Kinase</keyword>
<comment type="similarity">
    <text evidence="2">Belongs to the protein kinase superfamily. CAMK Ser/Thr protein kinase family. CHEK2 subfamily.</text>
</comment>
<protein>
    <recommendedName>
        <fullName evidence="7">Autophagy-related protein 1</fullName>
    </recommendedName>
</protein>
<reference evidence="12" key="1">
    <citation type="submission" date="2023-06" db="EMBL/GenBank/DDBJ databases">
        <title>Conoideocrella luteorostrata (Hypocreales: Clavicipitaceae), a potential biocontrol fungus for elongate hemlock scale in United States Christmas tree production areas.</title>
        <authorList>
            <person name="Barrett H."/>
            <person name="Lovett B."/>
            <person name="Macias A.M."/>
            <person name="Stajich J.E."/>
            <person name="Kasson M.T."/>
        </authorList>
    </citation>
    <scope>NUCLEOTIDE SEQUENCE</scope>
    <source>
        <strain evidence="12">ARSEF 14590</strain>
    </source>
</reference>
<dbReference type="InterPro" id="IPR017441">
    <property type="entry name" value="Protein_kinase_ATP_BS"/>
</dbReference>
<dbReference type="GO" id="GO:0034045">
    <property type="term" value="C:phagophore assembly site membrane"/>
    <property type="evidence" value="ECO:0007669"/>
    <property type="project" value="UniProtKB-SubCell"/>
</dbReference>
<dbReference type="InterPro" id="IPR011009">
    <property type="entry name" value="Kinase-like_dom_sf"/>
</dbReference>
<name>A0AAJ0CJA2_9HYPO</name>
<organism evidence="12 13">
    <name type="scientific">Conoideocrella luteorostrata</name>
    <dbReference type="NCBI Taxonomy" id="1105319"/>
    <lineage>
        <taxon>Eukaryota</taxon>
        <taxon>Fungi</taxon>
        <taxon>Dikarya</taxon>
        <taxon>Ascomycota</taxon>
        <taxon>Pezizomycotina</taxon>
        <taxon>Sordariomycetes</taxon>
        <taxon>Hypocreomycetidae</taxon>
        <taxon>Hypocreales</taxon>
        <taxon>Clavicipitaceae</taxon>
        <taxon>Conoideocrella</taxon>
    </lineage>
</organism>
<feature type="domain" description="Protein kinase" evidence="11">
    <location>
        <begin position="322"/>
        <end position="606"/>
    </location>
</feature>
<evidence type="ECO:0000313" key="12">
    <source>
        <dbReference type="EMBL" id="KAK2591771.1"/>
    </source>
</evidence>
<proteinExistence type="inferred from homology"/>
<dbReference type="Gene3D" id="2.60.200.20">
    <property type="match status" value="1"/>
</dbReference>
<evidence type="ECO:0000259" key="10">
    <source>
        <dbReference type="PROSITE" id="PS50006"/>
    </source>
</evidence>
<evidence type="ECO:0000256" key="7">
    <source>
        <dbReference type="ARBA" id="ARBA00030237"/>
    </source>
</evidence>
<feature type="binding site" evidence="8">
    <location>
        <position position="351"/>
    </location>
    <ligand>
        <name>ATP</name>
        <dbReference type="ChEBI" id="CHEBI:30616"/>
    </ligand>
</feature>